<keyword evidence="2" id="KW-1185">Reference proteome</keyword>
<protein>
    <submittedName>
        <fullName evidence="1">Uncharacterized protein</fullName>
    </submittedName>
</protein>
<reference evidence="1 2" key="1">
    <citation type="submission" date="2020-08" db="EMBL/GenBank/DDBJ databases">
        <title>Sequencing the genomes of 1000 actinobacteria strains.</title>
        <authorList>
            <person name="Klenk H.-P."/>
        </authorList>
    </citation>
    <scope>NUCLEOTIDE SEQUENCE [LARGE SCALE GENOMIC DNA]</scope>
    <source>
        <strain evidence="1 2">DSM 45584</strain>
    </source>
</reference>
<comment type="caution">
    <text evidence="1">The sequence shown here is derived from an EMBL/GenBank/DDBJ whole genome shotgun (WGS) entry which is preliminary data.</text>
</comment>
<proteinExistence type="predicted"/>
<evidence type="ECO:0000313" key="2">
    <source>
        <dbReference type="Proteomes" id="UP000584374"/>
    </source>
</evidence>
<dbReference type="EMBL" id="JACHIW010000001">
    <property type="protein sequence ID" value="MBB5157052.1"/>
    <property type="molecule type" value="Genomic_DNA"/>
</dbReference>
<dbReference type="AlphaFoldDB" id="A0A840Q3G0"/>
<gene>
    <name evidence="1" type="ORF">BJ970_004586</name>
</gene>
<dbReference type="RefSeq" id="WP_184728081.1">
    <property type="nucleotide sequence ID" value="NZ_JACHIW010000001.1"/>
</dbReference>
<dbReference type="Proteomes" id="UP000584374">
    <property type="component" value="Unassembled WGS sequence"/>
</dbReference>
<accession>A0A840Q3G0</accession>
<name>A0A840Q3G0_9PSEU</name>
<sequence length="110" mass="11510">MFGNFVAGTVGADGKPVAGEGFTAELAGQPGIITVTFLPGWIFTEPPAVVATQIHPDKDDPAITPNTLSNVVIRWVTPHKFQIVTGAPNGLPLGRKFSFVAIGIMGTPKK</sequence>
<organism evidence="1 2">
    <name type="scientific">Saccharopolyspora phatthalungensis</name>
    <dbReference type="NCBI Taxonomy" id="664693"/>
    <lineage>
        <taxon>Bacteria</taxon>
        <taxon>Bacillati</taxon>
        <taxon>Actinomycetota</taxon>
        <taxon>Actinomycetes</taxon>
        <taxon>Pseudonocardiales</taxon>
        <taxon>Pseudonocardiaceae</taxon>
        <taxon>Saccharopolyspora</taxon>
    </lineage>
</organism>
<evidence type="ECO:0000313" key="1">
    <source>
        <dbReference type="EMBL" id="MBB5157052.1"/>
    </source>
</evidence>